<feature type="signal peptide" evidence="9">
    <location>
        <begin position="1"/>
        <end position="37"/>
    </location>
</feature>
<evidence type="ECO:0000256" key="6">
    <source>
        <dbReference type="ARBA" id="ARBA00023136"/>
    </source>
</evidence>
<dbReference type="OrthoDB" id="10022113at2759"/>
<comment type="similarity">
    <text evidence="2">Belongs to the TIP family.</text>
</comment>
<dbReference type="InterPro" id="IPR013517">
    <property type="entry name" value="FG-GAP"/>
</dbReference>
<dbReference type="Pfam" id="PF13517">
    <property type="entry name" value="FG-GAP_3"/>
    <property type="match status" value="2"/>
</dbReference>
<evidence type="ECO:0000256" key="8">
    <source>
        <dbReference type="SAM" id="Phobius"/>
    </source>
</evidence>
<gene>
    <name evidence="11" type="ORF">FVE85_4715</name>
</gene>
<dbReference type="GO" id="GO:0005886">
    <property type="term" value="C:plasma membrane"/>
    <property type="evidence" value="ECO:0007669"/>
    <property type="project" value="TreeGrafter"/>
</dbReference>
<evidence type="ECO:0000256" key="5">
    <source>
        <dbReference type="ARBA" id="ARBA00022989"/>
    </source>
</evidence>
<comment type="subcellular location">
    <subcellularLocation>
        <location evidence="1">Membrane</location>
        <topology evidence="1">Single-pass type I membrane protein</topology>
    </subcellularLocation>
</comment>
<evidence type="ECO:0000313" key="12">
    <source>
        <dbReference type="Proteomes" id="UP000324585"/>
    </source>
</evidence>
<keyword evidence="3 8" id="KW-0812">Transmembrane</keyword>
<feature type="chain" id="PRO_5023913515" evidence="9">
    <location>
        <begin position="38"/>
        <end position="649"/>
    </location>
</feature>
<protein>
    <submittedName>
        <fullName evidence="11">T-cell immunomodulatory protein-like</fullName>
    </submittedName>
</protein>
<evidence type="ECO:0000259" key="10">
    <source>
        <dbReference type="Pfam" id="PF23122"/>
    </source>
</evidence>
<dbReference type="InterPro" id="IPR057089">
    <property type="entry name" value="C2_TIP"/>
</dbReference>
<evidence type="ECO:0000256" key="3">
    <source>
        <dbReference type="ARBA" id="ARBA00022692"/>
    </source>
</evidence>
<proteinExistence type="inferred from homology"/>
<dbReference type="Gene3D" id="2.130.10.130">
    <property type="entry name" value="Integrin alpha, N-terminal"/>
    <property type="match status" value="2"/>
</dbReference>
<name>A0A5J4YQI1_PORPP</name>
<evidence type="ECO:0000256" key="9">
    <source>
        <dbReference type="SAM" id="SignalP"/>
    </source>
</evidence>
<keyword evidence="6 8" id="KW-0472">Membrane</keyword>
<feature type="domain" description="T-cell immunomodulatory protein TIP C2" evidence="10">
    <location>
        <begin position="509"/>
        <end position="597"/>
    </location>
</feature>
<keyword evidence="4 9" id="KW-0732">Signal</keyword>
<dbReference type="AlphaFoldDB" id="A0A5J4YQI1"/>
<evidence type="ECO:0000256" key="1">
    <source>
        <dbReference type="ARBA" id="ARBA00004479"/>
    </source>
</evidence>
<dbReference type="InterPro" id="IPR024881">
    <property type="entry name" value="Tip"/>
</dbReference>
<dbReference type="Pfam" id="PF23122">
    <property type="entry name" value="C2_ITFG1"/>
    <property type="match status" value="1"/>
</dbReference>
<comment type="caution">
    <text evidence="11">The sequence shown here is derived from an EMBL/GenBank/DDBJ whole genome shotgun (WGS) entry which is preliminary data.</text>
</comment>
<keyword evidence="7" id="KW-0325">Glycoprotein</keyword>
<organism evidence="11 12">
    <name type="scientific">Porphyridium purpureum</name>
    <name type="common">Red alga</name>
    <name type="synonym">Porphyridium cruentum</name>
    <dbReference type="NCBI Taxonomy" id="35688"/>
    <lineage>
        <taxon>Eukaryota</taxon>
        <taxon>Rhodophyta</taxon>
        <taxon>Bangiophyceae</taxon>
        <taxon>Porphyridiales</taxon>
        <taxon>Porphyridiaceae</taxon>
        <taxon>Porphyridium</taxon>
    </lineage>
</organism>
<feature type="transmembrane region" description="Helical" evidence="8">
    <location>
        <begin position="605"/>
        <end position="628"/>
    </location>
</feature>
<dbReference type="OMA" id="PGDWIPW"/>
<evidence type="ECO:0000256" key="2">
    <source>
        <dbReference type="ARBA" id="ARBA00006496"/>
    </source>
</evidence>
<reference evidence="12" key="1">
    <citation type="journal article" date="2019" name="Nat. Commun.">
        <title>Expansion of phycobilisome linker gene families in mesophilic red algae.</title>
        <authorList>
            <person name="Lee J."/>
            <person name="Kim D."/>
            <person name="Bhattacharya D."/>
            <person name="Yoon H.S."/>
        </authorList>
    </citation>
    <scope>NUCLEOTIDE SEQUENCE [LARGE SCALE GENOMIC DNA]</scope>
    <source>
        <strain evidence="12">CCMP 1328</strain>
    </source>
</reference>
<dbReference type="PANTHER" id="PTHR13412:SF0">
    <property type="entry name" value="T-CELL IMMUNOMODULATORY PROTEIN"/>
    <property type="match status" value="1"/>
</dbReference>
<evidence type="ECO:0000256" key="4">
    <source>
        <dbReference type="ARBA" id="ARBA00022729"/>
    </source>
</evidence>
<dbReference type="Proteomes" id="UP000324585">
    <property type="component" value="Unassembled WGS sequence"/>
</dbReference>
<keyword evidence="5 8" id="KW-1133">Transmembrane helix</keyword>
<dbReference type="SUPFAM" id="SSF69318">
    <property type="entry name" value="Integrin alpha N-terminal domain"/>
    <property type="match status" value="2"/>
</dbReference>
<sequence length="649" mass="71323">MELTFWRLAPRSWRRSLPWRLFLCSLVLCLELQSSVCKSEVHSSSLLRAAGERGAPVLTPEGFSDQTAYVGLDQLGDVGALVAFGDFSRDMFLDLVLVNPQAMQGALVAVWDHENFRFVQKNGIQLPRASLSLASVASADFNNDGILDILAVADNAQAFIFYGDGSGSFTSDFDDTAAGMPGNVSSSDMKTLSQMSPNFLIFDANGDLKPDILSIIPNRGAVLHTALDDPGMWRTTPWNQNLWTSCSVVNDASPAFVDLNGDCLPDLLIPSSCGLHVWLNAGPQGSFADVTTASSTYKLIGSSVWDPNRGDGRLAFADFNGDGTIDIAFHNVRQNTINVLVNVQRIRTYGQLCEPDPHWALNRLVAATDATVIASELSNSFRVPPTLRVGDFNYDGLPDLVVVGEGDAVVLYGNTGRWGKAQRGDKDVALFKPFESDSVLKDSGKNAIAACFFDTDESGRQDILVLTKSGKMRLIWNNYIQKAESLFFKGTALSALPYFGRKPPPFAPVPGATFKLSFATPESHVLLACSQCPESSFLALQTCNCFFGLVRISNYIEQVALGTGKYTRSWENLMPNSVVVVWPQDAVQTGSWWIEYFTQRRGGQMLGVVIALCVLLLLLAISIYYLFWKEFQEDRLQKYGRVDVFNFRS</sequence>
<keyword evidence="12" id="KW-1185">Reference proteome</keyword>
<evidence type="ECO:0000256" key="7">
    <source>
        <dbReference type="ARBA" id="ARBA00023180"/>
    </source>
</evidence>
<dbReference type="PANTHER" id="PTHR13412">
    <property type="entry name" value="T-CELL IMMUNOMODULATORY PROTEIN HOMOLOG"/>
    <property type="match status" value="1"/>
</dbReference>
<accession>A0A5J4YQI1</accession>
<evidence type="ECO:0000313" key="11">
    <source>
        <dbReference type="EMBL" id="KAA8493578.1"/>
    </source>
</evidence>
<dbReference type="EMBL" id="VRMN01000006">
    <property type="protein sequence ID" value="KAA8493578.1"/>
    <property type="molecule type" value="Genomic_DNA"/>
</dbReference>
<dbReference type="InterPro" id="IPR028994">
    <property type="entry name" value="Integrin_alpha_N"/>
</dbReference>